<dbReference type="Proteomes" id="UP000006672">
    <property type="component" value="Unassembled WGS sequence"/>
</dbReference>
<feature type="region of interest" description="Disordered" evidence="10">
    <location>
        <begin position="1"/>
        <end position="46"/>
    </location>
</feature>
<dbReference type="Gene3D" id="3.40.50.410">
    <property type="entry name" value="von Willebrand factor, type A domain"/>
    <property type="match status" value="1"/>
</dbReference>
<dbReference type="WBParaSite" id="Bm4440b.1">
    <property type="protein sequence ID" value="Bm4440b.1"/>
    <property type="gene ID" value="WBGene00224701"/>
</dbReference>
<feature type="compositionally biased region" description="Basic and acidic residues" evidence="10">
    <location>
        <begin position="3960"/>
        <end position="3997"/>
    </location>
</feature>
<dbReference type="InterPro" id="IPR027417">
    <property type="entry name" value="P-loop_NTPase"/>
</dbReference>
<dbReference type="InterPro" id="IPR012099">
    <property type="entry name" value="Midasin"/>
</dbReference>
<dbReference type="SUPFAM" id="SSF53300">
    <property type="entry name" value="vWA-like"/>
    <property type="match status" value="1"/>
</dbReference>
<feature type="compositionally biased region" description="Acidic residues" evidence="10">
    <location>
        <begin position="3801"/>
        <end position="3820"/>
    </location>
</feature>
<dbReference type="GO" id="GO:0005654">
    <property type="term" value="C:nucleoplasm"/>
    <property type="evidence" value="ECO:0007669"/>
    <property type="project" value="UniProtKB-SubCell"/>
</dbReference>
<accession>A0A7I4KGG1</accession>
<dbReference type="Pfam" id="PF17865">
    <property type="entry name" value="AAA_lid_5"/>
    <property type="match status" value="1"/>
</dbReference>
<dbReference type="InterPro" id="IPR036465">
    <property type="entry name" value="vWFA_dom_sf"/>
</dbReference>
<feature type="compositionally biased region" description="Acidic residues" evidence="10">
    <location>
        <begin position="3706"/>
        <end position="3749"/>
    </location>
</feature>
<protein>
    <recommendedName>
        <fullName evidence="4 9">Midasin</fullName>
    </recommendedName>
</protein>
<evidence type="ECO:0000313" key="12">
    <source>
        <dbReference type="Proteomes" id="UP000006672"/>
    </source>
</evidence>
<dbReference type="InterPro" id="IPR025662">
    <property type="entry name" value="Sigma_54_int_dom_ATP-bd_1"/>
</dbReference>
<dbReference type="InterPro" id="IPR003593">
    <property type="entry name" value="AAA+_ATPase"/>
</dbReference>
<dbReference type="PROSITE" id="PS50234">
    <property type="entry name" value="VWFA"/>
    <property type="match status" value="1"/>
</dbReference>
<keyword evidence="12" id="KW-1185">Reference proteome</keyword>
<feature type="compositionally biased region" description="Basic and acidic residues" evidence="10">
    <location>
        <begin position="3776"/>
        <end position="3800"/>
    </location>
</feature>
<keyword evidence="6 9" id="KW-0067">ATP-binding</keyword>
<sequence>MKVKKTRKQKRKLLLTDEAESRKPEKMIRSRKSSEENESVANFVPDTMPTRATYREQLEVGIRNRVFVLVQGPIGCGKTSIIKEVAHSMKIPCRTIQMGEQIDSKTLFGIFHCLDIPGEFCWKQSTFTKYILDKGIILLEDIDCASADLIAQIINLCDSREVRVTSGETIRMHNEAYIVATMRCIRQERSFRSADVELLLTSVPFEISLPPFSNSELHRAICILCKRVAPIAQKLITLFDEFINNSANQLNGRKLGATDLLKACTRINDLNDLSDSIAVFHELVDCWAIHCRRQEDVVACSEIIANSLSLNHDQLIYQLNLRLPEISVTQTSMRCGRVNLPRNQITGESKVTCFGITRNVCQLLERIAVCVSRMEPILLVGETGVGKTAIVQLLADRIGTTLRVVNLSQHSDSSDLIGGYKPVSIPYLLRPLKKEFDDLFAATFDLIKNEKFLNHLEMCLSNGRYSDYAKLIAETSRRRLKMSSKHNSLKSWAKLLVRAERCAESLKASAVSFAYVRGAVAEAAERGEWLLVDEINLATPECLDSVVRLTEDSESRHPDFRLFACMNPASDVGKRNLPAGIRSRFTEIFVHETTEMDQLHIIAQAYLPSFDAAKISIVLELYQTLRISFPGKYSLRTLCRALAFTAENVFGNEIRNMYEAVSMSFMSDLNAEAQAVVGKLIQSKMKKISLGKMNAKFIDNRIEVEGYWIEKGSAKPQDDSGYVCTASVRKNLAQLARIVCSGKFPVLLEGETSCGKTAMVIHLAKITGNTIIRINNHEHTDLQEYMGSYVPDGDGRFVFMEGPLVKAARDGHWIILDELNLAPTDIIEAFNRLLDDNRELYISETNTVVKANPRFRVFATQNPVCTYAGRKPLSRALLNRFIVLQFDQLPYNELAQMIIVSCKIAPSAAQAMVSVFCDLRAQRSAIGVFSASDGLMTLRDLFRWGQRLAGSNDNDWRQCLVEHGFMLLGARCRNAVDVECVKKILEKNLKRKIDVERLFATDSHYLPPEFRSCTAVNNIVLTSTIRRMLVLVSQSWHFAEPVLMIGETGCGKTTVAQMLAKENLLALNCHERTEAADFLGSLRPVGNGAFKWIYGVVVQAMKEGRPLLIDEISLASDSVLERLNPLLEPSRSLFLNDGSLSGGEVQAKSGFNIIATMNPGGDYGKKELSKALRNRFTEIWCPSNVFGDDLTAIVDQLLSTTTLLDENDLRLKVNKCIVKFVQWFDHKYSHMLRNTITIRDIVAVTQLVIAALSRSNSPSFSIYHAFSATLFDAFGTLSTRISLDCNVLKKKAIDGLCQIIQQELDSVCDVASLSLPATLHFDEKDSHSLIVGDFRIPFGPAKRFIPKDFTFDALTCKQNIFRLVRGLAVDKPILLEGPPGCGKSSTVVALAAVTGHSLTRLNLSEQTDLADLFGCDVPVILSDGTPSFMWRDGPILHAIKTGQWVLLDEMNLASQSVLEGLNACFDHRHHLFIPELNRTFDIGVGDRKTRFFACQNPCSQGGNRRKLPKSYVNRFTSIYVAEMDTSDFFEVIRSSFGSVLIDDIIQSMVNVNKSITNLMAEDPEFLRKGSPFEFNLRDLLRWAQLTVENNGDVAYGFDLLYVWRLRSNADRQKMRSLFYECFKFECTEAVASLSLIGSYIRIGKVEFERSGAICGRQNTKLLSSQMKLLNKLAVCVKMNWLALIVGKAGSGKSTAISILASLLGKKLHTIHLTSESDSLELLGSFEQITDQINFTSIKQHCLNLLKRFPDLLDDIHSANDILTLRLAIQTAMLLVDDDIANKLLDYYKELGESKMRFEWLNSRFVDAFINGYWILIENVNCCSAAVLDRLNACLESNGELNLQECGDGTSVVKAHNDFRVFFTMDDDYGSVSRAMRNRSVELYLLPDDGVWFRVAQDLVNMVMNTENQNILRITPAIMQAYEQLSCWELLKLKILLKEKDADFVNVIKHFKIIMNEEVMDTDENNEETFIVYPAIDSNFATIYSKWKILVWSYVSQHDWMLGVLWATLCIPFKQLEIEEMVELFKCTDTKARDKVIEAIQNLKQNKALDYDERFDGSPTLRITKPPDKYVDNDRFIVGMCALWTKFNLDKILTEKGSAVDISNLFIKRKIRSDQLPSPAISHVKELLNELNVYISKFSSTDYAVSDSCLILWNITLFIKTCHQQMDLRSGCAPLHLAWQRLNDPSYSNIWKQWSTGLCSAATTIDKVWLTDKKALERYSNFHKRCSFFEPFRSYEEWRKYEDELKDLNTCSISMENESCLIQQNIAEMEKHDDNKSSVLSIALKLMKNICCGFAILNNHNEKQTLLELLSISVHHPVELYRLAWLNLKDEKWSQVAYFSQYLSSDFAVREIPIACKNSDLAWVTLGTELFSSIWRPMSFQLSSQEITLAQLGDFPIQRKHLCTYLWKIGAHLKSFKLKYREKLLTLIDHFESLMDTPSFINLSSNITLSSLMQRLEIAACSLLSLSVPAKNCIDPVINDEMSFNYLMNKKKLLENIIGVLQSYQGIVSGQTDLTLFSNSKHPFISILLNAHNFVVKELQNCSQNTVSFRPRHTDFPLLAITMNTFLEGIVEQHRTFSHIDLDHLDNLSDNDIQMTVAQIDSFLTSVQSFYNKIFAEYSAFVDIICPFFMFLNVLVAAVSYKRFHLIQTINSRDLIAAYNFPTKFSFKWNCLNNLPESGVFYKWCISQKTIMPKRLQKELVALSLQKYRKNRQCFTEPKEIMIKAVVEWIRNEWSNWFKANTEKQEKAYVYRKSAKYGEEELDEDDIKLRELLPDFSTSNDEQDLLEEPQLFTSRSETCIDSEGLTEILHLLANEKSMHNYDGHMALAWMMDTALSCGLVDDFVDSKIFVYNLYALNQLDRNQDMRVVDVYRRNSRSELEKCITAMKPLIKRVYWLKEKWPEMTILDGILQRAQKILSTSMETPQMQFSALLEHLLAEADLWEKVADRKHSLMNELEELRHLLVNWRKMEVLCWDNLLEQVQTDCRTQTLLLSWPLFEALYKVDKGDDEILAMTIEWIQNSTIIDFKARLLTADLLIKFIMLAKESMRGNLCQRLRSVIAYFRLFDTAIENKLATQKEPTEKQLHDFVKIMKYNDLNLWSVKASAQKAHKQLFRLLKQFKLSSSDLVAPLLDEIPQMLSTTEHQTKPTFATDRIISCNDFYAKRAVDLTSKIAKHLMDGIHLENIEELTEFVKCCNDLIRKDVQYEGSDSEKEKQQGRALSERQKAVARLLKDSIALGLSTRKGLMVNAELLTANVVAGMPEDNKMLTKFIRYGGASRNVVLKNFHKPNAQIGTKTMSELKGLTEFILNELYLCDQLITVNREMLRRMDSSKKMLSNYLENAKVFKDIKQPCLHGQQWLHCLQQSKYSALKFNSLLEFMGKKLENAPECNTDFEENTVLKLSGIQDTRLSQLHKQHQEYNATFDVIRKIRDEASRILETIELSLLHSLDCSNIAIWKSSDISHTINTVKAESTDINSQLSLISCVMVEEVEEAKGILREVLEALTNPTNVQATTGDVQWEGIQALLIIVQNTYKQAMSIDFDNDRFMDILRQLTNLLRNLNFDKSTEEIWNLCVQLSEGKRSMEYDRLEQVTSISSTLCELLSFILEVVENSAIELAKYYIHFESMTAALLEKGYVNPIPKPQKEGSEKDGGEPQSYDDDIAGLGDAKGEKDVGDDIDETGQVEGLRGEEENAVEPVENKDDGTPLDMDDDFGGCLEDIDREQCDDNEGSDKDEDNEPEADMEVGDVNESEQDKLDPDLWDQNDDNKQELADGSEGANKKTDNMEANNDERNSKNDKKDKDIFDDDDDDSKDDTADDDLENVDERDLLDNGVDNKDYEQTNEDNGDRNDDNESENKSENDMEDVMNDNLDGDDDQSNSDVEDEMITEMTEKDKEEILNGTNDANVEELNKNDDEVLKGGSGGMDRGEVEDITGSDNVLNPNDIIEDDENMRENDLMAGIEGKGKSGRGETENDDIRNEKSEDMKEDDKESKKEKKLADDITDVVVQKTLPNGQQKDEEGPEFGHLDGNNSSLREQIVIDKSSVEEARNSKGNRDQLRDLKNINVEQNDEEMTKNNSAGDEHEVDEGDLIDTDIWDSDFQSSIIHSTTNFHRSMGCSNSTITLLDTEEIGLSSADAEDRWNRISDSVSVLAAELSENLRMIIEPTVASRFEGDYRTGKRLNMRRLIAYIASGYRKDKIWLRRTKKAQHNYQILIAVDDSSSMHDNQIKLKACQSVAMIESGLRRLEIGQLAICKFGGSVKMISDFGDRGGSSLGGKLINELNFGQNRTDLVNLLNCSKKFFEQARGRERNNQMLIIVSDGRGVLVDGAEAVKKAVAEVHADRVTVLFVAIDNGEKSIVDMKVAEFTADGNVNLIPYLQKFPFPFYVVVGHVAMLPATISDAVRQWFELTTRDS</sequence>
<dbReference type="GO" id="GO:0016887">
    <property type="term" value="F:ATP hydrolysis activity"/>
    <property type="evidence" value="ECO:0007669"/>
    <property type="project" value="InterPro"/>
</dbReference>
<dbReference type="SUPFAM" id="SSF52540">
    <property type="entry name" value="P-loop containing nucleoside triphosphate hydrolases"/>
    <property type="match status" value="6"/>
</dbReference>
<feature type="region of interest" description="Disordered" evidence="10">
    <location>
        <begin position="3638"/>
        <end position="4082"/>
    </location>
</feature>
<evidence type="ECO:0000256" key="9">
    <source>
        <dbReference type="PIRNR" id="PIRNR010340"/>
    </source>
</evidence>
<dbReference type="InParanoid" id="A0A7I4KGG1"/>
<dbReference type="InterPro" id="IPR011704">
    <property type="entry name" value="ATPase_dyneun-rel_AAA"/>
</dbReference>
<evidence type="ECO:0000256" key="7">
    <source>
        <dbReference type="ARBA" id="ARBA00023186"/>
    </source>
</evidence>
<name>A0A7I4KGG1_BRUMA</name>
<dbReference type="Pfam" id="PF07728">
    <property type="entry name" value="AAA_5"/>
    <property type="match status" value="5"/>
</dbReference>
<dbReference type="InterPro" id="IPR041190">
    <property type="entry name" value="Midasin_AAA_lid_5"/>
</dbReference>
<dbReference type="GO" id="GO:0000055">
    <property type="term" value="P:ribosomal large subunit export from nucleus"/>
    <property type="evidence" value="ECO:0007669"/>
    <property type="project" value="TreeGrafter"/>
</dbReference>
<feature type="compositionally biased region" description="Basic and acidic residues" evidence="10">
    <location>
        <begin position="3641"/>
        <end position="3651"/>
    </location>
</feature>
<reference evidence="13" key="2">
    <citation type="submission" date="2020-12" db="UniProtKB">
        <authorList>
            <consortium name="WormBaseParasite"/>
        </authorList>
    </citation>
    <scope>IDENTIFICATION</scope>
</reference>
<dbReference type="SMART" id="SM00382">
    <property type="entry name" value="AAA"/>
    <property type="match status" value="6"/>
</dbReference>
<evidence type="ECO:0000259" key="11">
    <source>
        <dbReference type="PROSITE" id="PS50234"/>
    </source>
</evidence>
<evidence type="ECO:0000256" key="8">
    <source>
        <dbReference type="ARBA" id="ARBA00023242"/>
    </source>
</evidence>
<evidence type="ECO:0000256" key="4">
    <source>
        <dbReference type="ARBA" id="ARBA00017143"/>
    </source>
</evidence>
<dbReference type="CDD" id="cd00009">
    <property type="entry name" value="AAA"/>
    <property type="match status" value="2"/>
</dbReference>
<evidence type="ECO:0000256" key="10">
    <source>
        <dbReference type="SAM" id="MobiDB-lite"/>
    </source>
</evidence>
<evidence type="ECO:0000256" key="5">
    <source>
        <dbReference type="ARBA" id="ARBA00022741"/>
    </source>
</evidence>
<feature type="compositionally biased region" description="Basic and acidic residues" evidence="10">
    <location>
        <begin position="19"/>
        <end position="35"/>
    </location>
</feature>
<dbReference type="GO" id="GO:0005730">
    <property type="term" value="C:nucleolus"/>
    <property type="evidence" value="ECO:0007669"/>
    <property type="project" value="UniProtKB-SubCell"/>
</dbReference>
<dbReference type="PANTHER" id="PTHR48103">
    <property type="entry name" value="MIDASIN-RELATED"/>
    <property type="match status" value="1"/>
</dbReference>
<keyword evidence="5 9" id="KW-0547">Nucleotide-binding</keyword>
<dbReference type="GO" id="GO:0005524">
    <property type="term" value="F:ATP binding"/>
    <property type="evidence" value="ECO:0007669"/>
    <property type="project" value="UniProtKB-KW"/>
</dbReference>
<feature type="compositionally biased region" description="Basic and acidic residues" evidence="10">
    <location>
        <begin position="3906"/>
        <end position="3915"/>
    </location>
</feature>
<proteinExistence type="inferred from homology"/>
<comment type="function">
    <text evidence="9">Nuclear chaperone required for maturation and nuclear export of pre-60S ribosome subunits.</text>
</comment>
<evidence type="ECO:0000256" key="6">
    <source>
        <dbReference type="ARBA" id="ARBA00022840"/>
    </source>
</evidence>
<evidence type="ECO:0000256" key="3">
    <source>
        <dbReference type="ARBA" id="ARBA00007188"/>
    </source>
</evidence>
<comment type="similarity">
    <text evidence="3 9">Belongs to the midasin family.</text>
</comment>
<feature type="compositionally biased region" description="Basic and acidic residues" evidence="10">
    <location>
        <begin position="4040"/>
        <end position="4059"/>
    </location>
</feature>
<dbReference type="FunFam" id="3.40.50.300:FF:000142">
    <property type="entry name" value="Midasin"/>
    <property type="match status" value="3"/>
</dbReference>
<dbReference type="PANTHER" id="PTHR48103:SF2">
    <property type="entry name" value="MIDASIN"/>
    <property type="match status" value="1"/>
</dbReference>
<organism evidence="12 13">
    <name type="scientific">Brugia malayi</name>
    <name type="common">Filarial nematode worm</name>
    <dbReference type="NCBI Taxonomy" id="6279"/>
    <lineage>
        <taxon>Eukaryota</taxon>
        <taxon>Metazoa</taxon>
        <taxon>Ecdysozoa</taxon>
        <taxon>Nematoda</taxon>
        <taxon>Chromadorea</taxon>
        <taxon>Rhabditida</taxon>
        <taxon>Spirurina</taxon>
        <taxon>Spiruromorpha</taxon>
        <taxon>Filarioidea</taxon>
        <taxon>Onchocercidae</taxon>
        <taxon>Brugia</taxon>
    </lineage>
</organism>
<dbReference type="GO" id="GO:0000027">
    <property type="term" value="P:ribosomal large subunit assembly"/>
    <property type="evidence" value="ECO:0007669"/>
    <property type="project" value="InterPro"/>
</dbReference>
<dbReference type="GO" id="GO:0030687">
    <property type="term" value="C:preribosome, large subunit precursor"/>
    <property type="evidence" value="ECO:0007669"/>
    <property type="project" value="TreeGrafter"/>
</dbReference>
<evidence type="ECO:0000256" key="2">
    <source>
        <dbReference type="ARBA" id="ARBA00004642"/>
    </source>
</evidence>
<reference evidence="12" key="1">
    <citation type="journal article" date="2007" name="Science">
        <title>Draft genome of the filarial nematode parasite Brugia malayi.</title>
        <authorList>
            <person name="Ghedin E."/>
            <person name="Wang S."/>
            <person name="Spiro D."/>
            <person name="Caler E."/>
            <person name="Zhao Q."/>
            <person name="Crabtree J."/>
            <person name="Allen J.E."/>
            <person name="Delcher A.L."/>
            <person name="Guiliano D.B."/>
            <person name="Miranda-Saavedra D."/>
            <person name="Angiuoli S.V."/>
            <person name="Creasy T."/>
            <person name="Amedeo P."/>
            <person name="Haas B."/>
            <person name="El-Sayed N.M."/>
            <person name="Wortman J.R."/>
            <person name="Feldblyum T."/>
            <person name="Tallon L."/>
            <person name="Schatz M."/>
            <person name="Shumway M."/>
            <person name="Koo H."/>
            <person name="Salzberg S.L."/>
            <person name="Schobel S."/>
            <person name="Pertea M."/>
            <person name="Pop M."/>
            <person name="White O."/>
            <person name="Barton G.J."/>
            <person name="Carlow C.K."/>
            <person name="Crawford M.J."/>
            <person name="Daub J."/>
            <person name="Dimmic M.W."/>
            <person name="Estes C.F."/>
            <person name="Foster J.M."/>
            <person name="Ganatra M."/>
            <person name="Gregory W.F."/>
            <person name="Johnson N.M."/>
            <person name="Jin J."/>
            <person name="Komuniecki R."/>
            <person name="Korf I."/>
            <person name="Kumar S."/>
            <person name="Laney S."/>
            <person name="Li B.W."/>
            <person name="Li W."/>
            <person name="Lindblom T.H."/>
            <person name="Lustigman S."/>
            <person name="Ma D."/>
            <person name="Maina C.V."/>
            <person name="Martin D.M."/>
            <person name="McCarter J.P."/>
            <person name="McReynolds L."/>
            <person name="Mitreva M."/>
            <person name="Nutman T.B."/>
            <person name="Parkinson J."/>
            <person name="Peregrin-Alvarez J.M."/>
            <person name="Poole C."/>
            <person name="Ren Q."/>
            <person name="Saunders L."/>
            <person name="Sluder A.E."/>
            <person name="Smith K."/>
            <person name="Stanke M."/>
            <person name="Unnasch T.R."/>
            <person name="Ware J."/>
            <person name="Wei A.D."/>
            <person name="Weil G."/>
            <person name="Williams D.J."/>
            <person name="Zhang Y."/>
            <person name="Williams S.A."/>
            <person name="Fraser-Liggett C."/>
            <person name="Slatko B."/>
            <person name="Blaxter M.L."/>
            <person name="Scott A.L."/>
        </authorList>
    </citation>
    <scope>NUCLEOTIDE SEQUENCE</scope>
    <source>
        <strain evidence="12">FR3</strain>
    </source>
</reference>
<evidence type="ECO:0000256" key="1">
    <source>
        <dbReference type="ARBA" id="ARBA00004604"/>
    </source>
</evidence>
<dbReference type="InterPro" id="IPR040848">
    <property type="entry name" value="AAA_lid_7"/>
</dbReference>
<keyword evidence="7 9" id="KW-0143">Chaperone</keyword>
<dbReference type="PROSITE" id="PS00675">
    <property type="entry name" value="SIGMA54_INTERACT_1"/>
    <property type="match status" value="1"/>
</dbReference>
<dbReference type="Gene3D" id="3.40.50.300">
    <property type="entry name" value="P-loop containing nucleotide triphosphate hydrolases"/>
    <property type="match status" value="6"/>
</dbReference>
<feature type="domain" description="VWFA" evidence="11">
    <location>
        <begin position="4209"/>
        <end position="4350"/>
    </location>
</feature>
<feature type="compositionally biased region" description="Acidic residues" evidence="10">
    <location>
        <begin position="3859"/>
        <end position="3884"/>
    </location>
</feature>
<feature type="compositionally biased region" description="Basic and acidic residues" evidence="10">
    <location>
        <begin position="4013"/>
        <end position="4023"/>
    </location>
</feature>
<feature type="compositionally biased region" description="Basic and acidic residues" evidence="10">
    <location>
        <begin position="3821"/>
        <end position="3858"/>
    </location>
</feature>
<dbReference type="FunCoup" id="A0A7I4KGG1">
    <property type="interactions" value="1986"/>
</dbReference>
<dbReference type="Pfam" id="PF17867">
    <property type="entry name" value="AAA_lid_7"/>
    <property type="match status" value="3"/>
</dbReference>
<dbReference type="PIRSF" id="PIRSF010340">
    <property type="entry name" value="Midasin"/>
    <property type="match status" value="1"/>
</dbReference>
<keyword evidence="8 9" id="KW-0539">Nucleus</keyword>
<dbReference type="InterPro" id="IPR002035">
    <property type="entry name" value="VWF_A"/>
</dbReference>
<dbReference type="SMART" id="SM00327">
    <property type="entry name" value="VWA"/>
    <property type="match status" value="1"/>
</dbReference>
<comment type="subcellular location">
    <subcellularLocation>
        <location evidence="1">Nucleus</location>
        <location evidence="1">Nucleolus</location>
    </subcellularLocation>
    <subcellularLocation>
        <location evidence="2">Nucleus</location>
        <location evidence="2">Nucleoplasm</location>
    </subcellularLocation>
</comment>
<evidence type="ECO:0000313" key="13">
    <source>
        <dbReference type="WBParaSite" id="Bm4440b.1"/>
    </source>
</evidence>
<feature type="compositionally biased region" description="Basic residues" evidence="10">
    <location>
        <begin position="1"/>
        <end position="13"/>
    </location>
</feature>